<dbReference type="InterPro" id="IPR000477">
    <property type="entry name" value="RT_dom"/>
</dbReference>
<dbReference type="SUPFAM" id="SSF56672">
    <property type="entry name" value="DNA/RNA polymerases"/>
    <property type="match status" value="1"/>
</dbReference>
<accession>A0A1G2CHF7</accession>
<dbReference type="PANTHER" id="PTHR34047:SF8">
    <property type="entry name" value="PROTEIN YKFC"/>
    <property type="match status" value="1"/>
</dbReference>
<proteinExistence type="predicted"/>
<evidence type="ECO:0000259" key="1">
    <source>
        <dbReference type="PROSITE" id="PS50878"/>
    </source>
</evidence>
<dbReference type="CDD" id="cd01651">
    <property type="entry name" value="RT_G2_intron"/>
    <property type="match status" value="1"/>
</dbReference>
<evidence type="ECO:0000313" key="2">
    <source>
        <dbReference type="EMBL" id="OGZ00825.1"/>
    </source>
</evidence>
<dbReference type="InterPro" id="IPR043502">
    <property type="entry name" value="DNA/RNA_pol_sf"/>
</dbReference>
<evidence type="ECO:0000313" key="3">
    <source>
        <dbReference type="Proteomes" id="UP000178495"/>
    </source>
</evidence>
<dbReference type="PANTHER" id="PTHR34047">
    <property type="entry name" value="NUCLEAR INTRON MATURASE 1, MITOCHONDRIAL-RELATED"/>
    <property type="match status" value="1"/>
</dbReference>
<gene>
    <name evidence="2" type="ORF">A3A43_02400</name>
</gene>
<dbReference type="STRING" id="1798652.A3A43_02400"/>
<dbReference type="InterPro" id="IPR051083">
    <property type="entry name" value="GrpII_Intron_Splice-Mob/Def"/>
</dbReference>
<dbReference type="Proteomes" id="UP000178495">
    <property type="component" value="Unassembled WGS sequence"/>
</dbReference>
<comment type="caution">
    <text evidence="2">The sequence shown here is derived from an EMBL/GenBank/DDBJ whole genome shotgun (WGS) entry which is preliminary data.</text>
</comment>
<organism evidence="2 3">
    <name type="scientific">Candidatus Liptonbacteria bacterium RIFCSPLOWO2_01_FULL_56_20</name>
    <dbReference type="NCBI Taxonomy" id="1798652"/>
    <lineage>
        <taxon>Bacteria</taxon>
        <taxon>Candidatus Liptoniibacteriota</taxon>
    </lineage>
</organism>
<dbReference type="Pfam" id="PF00078">
    <property type="entry name" value="RVT_1"/>
    <property type="match status" value="1"/>
</dbReference>
<feature type="domain" description="Reverse transcriptase" evidence="1">
    <location>
        <begin position="1"/>
        <end position="276"/>
    </location>
</feature>
<dbReference type="EMBL" id="MHLC01000026">
    <property type="protein sequence ID" value="OGZ00825.1"/>
    <property type="molecule type" value="Genomic_DNA"/>
</dbReference>
<name>A0A1G2CHF7_9BACT</name>
<sequence>MKKFDCNFERMVSVENLLDAWQEFVRGKRAKPDVQEFSLRLMDNILQLHHELVNRTYRHGGYQSFNISDPKPRNIHKANVRDRLLHHAVHRILYPLFDRTFIADSYSCRLSKGTHKAINRFRAFAYKASRNHTRTCWVLQCDVKKFFASVDHRVSLDILKRYISDTDIIRLLREVVGSFHSGIPGKGLPLGNLTSQLLANVYMNELDQFVKHKLKIRHYIRYADDFTILSENKTLLESLTPQIDGFLRQNLKLELHPDKICMKTIASGVDFLGWVHFLGHRVLRTATRRRMLKQIAEHPAPETLISYAGLLRHGNAYKLLASLGF</sequence>
<dbReference type="AlphaFoldDB" id="A0A1G2CHF7"/>
<reference evidence="2 3" key="1">
    <citation type="journal article" date="2016" name="Nat. Commun.">
        <title>Thousands of microbial genomes shed light on interconnected biogeochemical processes in an aquifer system.</title>
        <authorList>
            <person name="Anantharaman K."/>
            <person name="Brown C.T."/>
            <person name="Hug L.A."/>
            <person name="Sharon I."/>
            <person name="Castelle C.J."/>
            <person name="Probst A.J."/>
            <person name="Thomas B.C."/>
            <person name="Singh A."/>
            <person name="Wilkins M.J."/>
            <person name="Karaoz U."/>
            <person name="Brodie E.L."/>
            <person name="Williams K.H."/>
            <person name="Hubbard S.S."/>
            <person name="Banfield J.F."/>
        </authorList>
    </citation>
    <scope>NUCLEOTIDE SEQUENCE [LARGE SCALE GENOMIC DNA]</scope>
</reference>
<dbReference type="PROSITE" id="PS50878">
    <property type="entry name" value="RT_POL"/>
    <property type="match status" value="1"/>
</dbReference>
<protein>
    <recommendedName>
        <fullName evidence="1">Reverse transcriptase domain-containing protein</fullName>
    </recommendedName>
</protein>